<evidence type="ECO:0000259" key="2">
    <source>
        <dbReference type="PROSITE" id="PS51208"/>
    </source>
</evidence>
<keyword evidence="4" id="KW-1185">Reference proteome</keyword>
<sequence length="2145" mass="201327">MQREDCRRKLLRGARGGAALALLAGAPATAQTVPAFQLSAGNIALVTSQAPDPANNCSARQTVYNSATQAAGFANGVVACVAGISSPGTVISGPTSDSAGTVTIANSANIVATTANAPGAAGIVGLSIGGTPDVATPSFVPGAGAGGAVIINNTGSISAVPGTATPPTTFVSGQNFGFFVLPFGGAVAGVSFGGQGTGGFASNSQSGAATTQVTGGAAGDVTIANGIDASGNQSFVNISTGASVTVPAAGSFQAQPSINAGLLAISLGGDAAYDWGIGIGQGGAGGTVSITTLGNITTIADNSPAVLAFSAGGGGSVAAGSQGGGSGGAVGVSFVAYLGNTGGSISTSGGAAPGILAISAGGNIIGSEEQGNGGPGGPVTVNVASPNQIVTSGAFSAGIIAGSLSGGATTGVTQTRPFFNAPGNGGAVTVTSNATIVTQGPGSDGIVAQSIGGAGGTQQASNVTSSFTLGFGTSNVSTASLVTVTHGGSITVGAAGMSTGTQADSQNPNLMANGIGILAQSIVGGGGIAYLVNTAEGATVNLGAPSGGGNASAAGGVTVTNTGAITTWQAGGVGILAQSIGGGGGNAKSVSGLFRVGGNGGEGGTGGVVTVVNSGSILANGWQAQAIVAQSLGGGGGSGSTVRSAFSAVGGSGGGGGAGNTVQVTAGAGGSIRTTGDDSAAIVAQSIGGGGGLGGKASAWGIIASVAVGGTGGEGGPGGAVTVTAAGTIATGTATTDGTNIFTTGAHAFGILAQSVGGGGGAAGAAFSTQAGSPFAMSVAVGGTGGTGGDGGTVSVAFGGSGPGQLSTIGPDGHAIVAQSIGGGGGAGGQSRARSWGLVSTTAMPSLQIATAVGGAGGVAGTAQGVTVTTAAPITTSGIGAMGILAQSIGGGGGAGGDSTALATTLFATGSAAISVPVSVGGRGGAGGDGGTVAVTLGGSLSTIGDGAHGIVAQSIGGGGGTGSIGNSAALPTLGTGTPATVAFAVGGDAAGAGAGNTVSVTTTAALQTQGLQAHGILAQSIGGGGGVANGGLVNGSTSTSAGSASYALTATIGAKGGAGGNGAAVTVNAGAGIATSGASSIGILAQSIGGGGGAGGTAAPPPPESWLAALANQANQIYGFGTVAQAALLQGKFPSIISLTSFTANLTIGGRGGASGDGGSVTINQTAGVISTSGLQAHGIVAQSIGGGGGIGGASSTTSSTSTLTAPLSASLDLALGGAGTSGGTGGQVTVNLGTAGQPGQTGVSTTGVSAHGLLAQSIGGGGGLAESGGVQSAGVMTLGFAQSGNGGGGGAGGTVNVTNYSAVQTAGDGALGMLVQSIGGGGGASSPPTLTAGAGPISFRLGATFSGSEGSGAMGGAVNIAHNAGLTTSGPRAIGILAQSIGGGGGYAPTLYGQTAPVSLVAAGSGAASGGAVSVNLGPGGFVATSGAGAHGVIAQSIGGGGGVAGNMDQPTVFGLASGTISSTANGNGGAVTVQVTGGRVSTTGANAHGIIAQSLGGGGGIFGGNMGASGVKGTAGTVTVNIVGGSVTSAQGYGILAQSIGSTAGGAAQLSITGGAQVSGGLAGVAIHTSGVGNPITRLTIGQASALCGISCSTNTGSPVTLVNPSSQVVVTTYGLIAGTFQSEGIQLVAESGSTLRLSGTNTLGALTMAPGSTLDLQTFSSFAGVTLQLPFGAVALDKATILMPVDFLNQQSNRLTVVGNYSVNGVNLSIFPTNLYPVSTPVEVIASQGLNVGTNTVANGVSVGNSDLVYSFSLVSQVLQQVNTLGVTVGANFTPANVALTGNQSQVAAAVQSSWNTDAAGQPNSYTPQQRAVVYSSLYGQSASSYGTALGNLQSQTPGAQVANSLSSGAALANTLQSCPDFAGPETLLRENTCLWARVIGRLSDTGRTQFGSTSSASAVAFQIGGQYEFAPNWFIGAVFSEEQAWLRASAGNERATLQGQSFGVTLKRQIGTWQVSASAIAGYASGDARRSLPAFGANATSSPGGDIQIGRLRVSREFVGEAVYAKPAVNLDVIRLGAWGYTEQGAGAFGLRVAGSSQVQFAVTPQVELGGRWNVSENTVLRPNVTLGATFQSESSYETRQYLLGQQMRIRSPLAGTIGSFALGVDLTHSRGFQMRAQYVLDASADMTAHTGTLRAGYRF</sequence>
<dbReference type="PROSITE" id="PS51208">
    <property type="entry name" value="AUTOTRANSPORTER"/>
    <property type="match status" value="1"/>
</dbReference>
<feature type="signal peptide" evidence="1">
    <location>
        <begin position="1"/>
        <end position="30"/>
    </location>
</feature>
<dbReference type="InterPro" id="IPR036709">
    <property type="entry name" value="Autotransporte_beta_dom_sf"/>
</dbReference>
<dbReference type="SUPFAM" id="SSF103515">
    <property type="entry name" value="Autotransporter"/>
    <property type="match status" value="1"/>
</dbReference>
<dbReference type="Proteomes" id="UP001305521">
    <property type="component" value="Chromosome"/>
</dbReference>
<dbReference type="InterPro" id="IPR006311">
    <property type="entry name" value="TAT_signal"/>
</dbReference>
<evidence type="ECO:0000313" key="3">
    <source>
        <dbReference type="EMBL" id="WPB85976.1"/>
    </source>
</evidence>
<keyword evidence="1" id="KW-0732">Signal</keyword>
<organism evidence="3 4">
    <name type="scientific">Sediminicoccus rosea</name>
    <dbReference type="NCBI Taxonomy" id="1225128"/>
    <lineage>
        <taxon>Bacteria</taxon>
        <taxon>Pseudomonadati</taxon>
        <taxon>Pseudomonadota</taxon>
        <taxon>Alphaproteobacteria</taxon>
        <taxon>Acetobacterales</taxon>
        <taxon>Roseomonadaceae</taxon>
        <taxon>Sediminicoccus</taxon>
    </lineage>
</organism>
<protein>
    <submittedName>
        <fullName evidence="3">Autotransporter outer membrane beta-barrel domain-containing protein</fullName>
    </submittedName>
</protein>
<dbReference type="RefSeq" id="WP_318649953.1">
    <property type="nucleotide sequence ID" value="NZ_CP137852.1"/>
</dbReference>
<accession>A0ABZ0PKJ9</accession>
<gene>
    <name evidence="3" type="ORF">R9Z33_03705</name>
</gene>
<reference evidence="3 4" key="1">
    <citation type="submission" date="2023-11" db="EMBL/GenBank/DDBJ databases">
        <title>Arctic aerobic anoxygenic photoheterotroph Sediminicoccus rosea KRV36 adapts its photosynthesis to long days of polar summer.</title>
        <authorList>
            <person name="Tomasch J."/>
            <person name="Kopejtka K."/>
            <person name="Bily T."/>
            <person name="Gardiner A.T."/>
            <person name="Gardian Z."/>
            <person name="Shivaramu S."/>
            <person name="Koblizek M."/>
            <person name="Engelhardt F."/>
            <person name="Kaftan D."/>
        </authorList>
    </citation>
    <scope>NUCLEOTIDE SEQUENCE [LARGE SCALE GENOMIC DNA]</scope>
    <source>
        <strain evidence="3 4">R-30</strain>
    </source>
</reference>
<feature type="chain" id="PRO_5046763189" evidence="1">
    <location>
        <begin position="31"/>
        <end position="2145"/>
    </location>
</feature>
<evidence type="ECO:0000313" key="4">
    <source>
        <dbReference type="Proteomes" id="UP001305521"/>
    </source>
</evidence>
<proteinExistence type="predicted"/>
<evidence type="ECO:0000256" key="1">
    <source>
        <dbReference type="SAM" id="SignalP"/>
    </source>
</evidence>
<dbReference type="EMBL" id="CP137852">
    <property type="protein sequence ID" value="WPB85976.1"/>
    <property type="molecule type" value="Genomic_DNA"/>
</dbReference>
<feature type="domain" description="Autotransporter" evidence="2">
    <location>
        <begin position="1872"/>
        <end position="2145"/>
    </location>
</feature>
<dbReference type="InterPro" id="IPR005546">
    <property type="entry name" value="Autotransporte_beta"/>
</dbReference>
<name>A0ABZ0PKJ9_9PROT</name>
<dbReference type="PROSITE" id="PS51318">
    <property type="entry name" value="TAT"/>
    <property type="match status" value="1"/>
</dbReference>
<dbReference type="SMART" id="SM00869">
    <property type="entry name" value="Autotransporter"/>
    <property type="match status" value="1"/>
</dbReference>